<dbReference type="Pfam" id="PF11528">
    <property type="entry name" value="DUF3224"/>
    <property type="match status" value="1"/>
</dbReference>
<protein>
    <submittedName>
        <fullName evidence="1">Uncharacterized protein DUF3224</fullName>
    </submittedName>
</protein>
<gene>
    <name evidence="1" type="ORF">FHX52_2549</name>
</gene>
<dbReference type="InterPro" id="IPR021607">
    <property type="entry name" value="DUF3224"/>
</dbReference>
<comment type="caution">
    <text evidence="1">The sequence shown here is derived from an EMBL/GenBank/DDBJ whole genome shotgun (WGS) entry which is preliminary data.</text>
</comment>
<evidence type="ECO:0000313" key="2">
    <source>
        <dbReference type="Proteomes" id="UP000320085"/>
    </source>
</evidence>
<evidence type="ECO:0000313" key="1">
    <source>
        <dbReference type="EMBL" id="TQN45849.1"/>
    </source>
</evidence>
<dbReference type="SUPFAM" id="SSF159238">
    <property type="entry name" value="SO1590-like"/>
    <property type="match status" value="1"/>
</dbReference>
<name>A0A543PP48_9MICO</name>
<dbReference type="EMBL" id="VFQF01000002">
    <property type="protein sequence ID" value="TQN45849.1"/>
    <property type="molecule type" value="Genomic_DNA"/>
</dbReference>
<dbReference type="Gene3D" id="2.40.350.10">
    <property type="entry name" value="SO1590-like"/>
    <property type="match status" value="1"/>
</dbReference>
<sequence length="167" mass="18101">MTHDRHLPDVILTGTFYRGRLHTVSVSRMISTSTFTTSDFDVTDYTPSIATGLPSGHLRMSKTYAGDVAGRSITQFTSAFDPERGVGTYVALESFEGTVDGRHGAFNFVHAASTSGADRFNEYGVIVPESGTEELTGITGTVRLHIDADGTHRMDFEHDLPPRGTDA</sequence>
<reference evidence="1 2" key="1">
    <citation type="submission" date="2019-06" db="EMBL/GenBank/DDBJ databases">
        <title>Sequencing the genomes of 1000 actinobacteria strains.</title>
        <authorList>
            <person name="Klenk H.-P."/>
        </authorList>
    </citation>
    <scope>NUCLEOTIDE SEQUENCE [LARGE SCALE GENOMIC DNA]</scope>
    <source>
        <strain evidence="1 2">DSM 21776</strain>
    </source>
</reference>
<dbReference type="InterPro" id="IPR023159">
    <property type="entry name" value="SO1590-like_sf"/>
</dbReference>
<proteinExistence type="predicted"/>
<organism evidence="1 2">
    <name type="scientific">Humibacillus xanthopallidus</name>
    <dbReference type="NCBI Taxonomy" id="412689"/>
    <lineage>
        <taxon>Bacteria</taxon>
        <taxon>Bacillati</taxon>
        <taxon>Actinomycetota</taxon>
        <taxon>Actinomycetes</taxon>
        <taxon>Micrococcales</taxon>
        <taxon>Intrasporangiaceae</taxon>
        <taxon>Humibacillus</taxon>
    </lineage>
</organism>
<accession>A0A543PP48</accession>
<dbReference type="Proteomes" id="UP000320085">
    <property type="component" value="Unassembled WGS sequence"/>
</dbReference>
<dbReference type="AlphaFoldDB" id="A0A543PP48"/>